<name>A0A2U2BXX0_9PROT</name>
<sequence length="238" mass="25549">MIQSFHSSAATFLAALLLAFSFVFAADSEAQGSPSAGFCALTDEALLAELDGAWNLTQGPGVVNAGYMQIPSPPHPPVPVTFEFDPERGVVDIVAADLSDNMIMFASVPSIAEDLARLAEEGAEPGPPTECPWSVVPTLIGTNFYELVDDQYSGGHSVAHLCSADRWRNPEPGGYYDSEDARAWFDRNCQRERADGELQMTLYLRFSGPDAGAGTIFFSGEQDGYTAMAVAPVTLSRR</sequence>
<feature type="chain" id="PRO_5015613385" evidence="1">
    <location>
        <begin position="26"/>
        <end position="238"/>
    </location>
</feature>
<evidence type="ECO:0000256" key="1">
    <source>
        <dbReference type="SAM" id="SignalP"/>
    </source>
</evidence>
<reference evidence="3" key="1">
    <citation type="submission" date="2018-05" db="EMBL/GenBank/DDBJ databases">
        <authorList>
            <person name="Liu B.-T."/>
        </authorList>
    </citation>
    <scope>NUCLEOTIDE SEQUENCE [LARGE SCALE GENOMIC DNA]</scope>
    <source>
        <strain evidence="3">WD6-1</strain>
    </source>
</reference>
<organism evidence="2 3">
    <name type="scientific">Marinicauda salina</name>
    <dbReference type="NCBI Taxonomy" id="2135793"/>
    <lineage>
        <taxon>Bacteria</taxon>
        <taxon>Pseudomonadati</taxon>
        <taxon>Pseudomonadota</taxon>
        <taxon>Alphaproteobacteria</taxon>
        <taxon>Maricaulales</taxon>
        <taxon>Maricaulaceae</taxon>
        <taxon>Marinicauda</taxon>
    </lineage>
</organism>
<protein>
    <submittedName>
        <fullName evidence="2">Uncharacterized protein</fullName>
    </submittedName>
</protein>
<proteinExistence type="predicted"/>
<dbReference type="AlphaFoldDB" id="A0A2U2BXX0"/>
<evidence type="ECO:0000313" key="2">
    <source>
        <dbReference type="EMBL" id="PWE18814.1"/>
    </source>
</evidence>
<keyword evidence="3" id="KW-1185">Reference proteome</keyword>
<feature type="signal peptide" evidence="1">
    <location>
        <begin position="1"/>
        <end position="25"/>
    </location>
</feature>
<accession>A0A2U2BXX0</accession>
<dbReference type="OrthoDB" id="20878at69657"/>
<dbReference type="RefSeq" id="WP_109252088.1">
    <property type="nucleotide sequence ID" value="NZ_QEXV01000001.1"/>
</dbReference>
<comment type="caution">
    <text evidence="2">The sequence shown here is derived from an EMBL/GenBank/DDBJ whole genome shotgun (WGS) entry which is preliminary data.</text>
</comment>
<dbReference type="Proteomes" id="UP000245168">
    <property type="component" value="Unassembled WGS sequence"/>
</dbReference>
<dbReference type="EMBL" id="QEXV01000001">
    <property type="protein sequence ID" value="PWE18814.1"/>
    <property type="molecule type" value="Genomic_DNA"/>
</dbReference>
<evidence type="ECO:0000313" key="3">
    <source>
        <dbReference type="Proteomes" id="UP000245168"/>
    </source>
</evidence>
<gene>
    <name evidence="2" type="ORF">DDZ18_04280</name>
</gene>
<keyword evidence="1" id="KW-0732">Signal</keyword>